<dbReference type="EMBL" id="BAAANC010000003">
    <property type="protein sequence ID" value="GAA1550103.1"/>
    <property type="molecule type" value="Genomic_DNA"/>
</dbReference>
<keyword evidence="1" id="KW-0812">Transmembrane</keyword>
<evidence type="ECO:0000256" key="1">
    <source>
        <dbReference type="SAM" id="Phobius"/>
    </source>
</evidence>
<reference evidence="2 3" key="1">
    <citation type="journal article" date="2019" name="Int. J. Syst. Evol. Microbiol.">
        <title>The Global Catalogue of Microorganisms (GCM) 10K type strain sequencing project: providing services to taxonomists for standard genome sequencing and annotation.</title>
        <authorList>
            <consortium name="The Broad Institute Genomics Platform"/>
            <consortium name="The Broad Institute Genome Sequencing Center for Infectious Disease"/>
            <person name="Wu L."/>
            <person name="Ma J."/>
        </authorList>
    </citation>
    <scope>NUCLEOTIDE SEQUENCE [LARGE SCALE GENOMIC DNA]</scope>
    <source>
        <strain evidence="2 3">JCM 14303</strain>
    </source>
</reference>
<keyword evidence="3" id="KW-1185">Reference proteome</keyword>
<feature type="transmembrane region" description="Helical" evidence="1">
    <location>
        <begin position="7"/>
        <end position="27"/>
    </location>
</feature>
<keyword evidence="1" id="KW-1133">Transmembrane helix</keyword>
<evidence type="ECO:0000313" key="2">
    <source>
        <dbReference type="EMBL" id="GAA1550103.1"/>
    </source>
</evidence>
<feature type="transmembrane region" description="Helical" evidence="1">
    <location>
        <begin position="291"/>
        <end position="310"/>
    </location>
</feature>
<name>A0ABN2BZF8_9ACTN</name>
<evidence type="ECO:0008006" key="4">
    <source>
        <dbReference type="Google" id="ProtNLM"/>
    </source>
</evidence>
<feature type="transmembrane region" description="Helical" evidence="1">
    <location>
        <begin position="256"/>
        <end position="279"/>
    </location>
</feature>
<proteinExistence type="predicted"/>
<feature type="transmembrane region" description="Helical" evidence="1">
    <location>
        <begin position="75"/>
        <end position="102"/>
    </location>
</feature>
<comment type="caution">
    <text evidence="2">The sequence shown here is derived from an EMBL/GenBank/DDBJ whole genome shotgun (WGS) entry which is preliminary data.</text>
</comment>
<keyword evidence="1" id="KW-0472">Membrane</keyword>
<feature type="transmembrane region" description="Helical" evidence="1">
    <location>
        <begin position="183"/>
        <end position="203"/>
    </location>
</feature>
<feature type="transmembrane region" description="Helical" evidence="1">
    <location>
        <begin position="47"/>
        <end position="68"/>
    </location>
</feature>
<gene>
    <name evidence="2" type="ORF">GCM10009741_63170</name>
</gene>
<dbReference type="Proteomes" id="UP001500363">
    <property type="component" value="Unassembled WGS sequence"/>
</dbReference>
<sequence length="328" mass="33909">MKIPTSHAVGYVTVAAMVPYLSIKTAWLLGSDIGVVDRGLMRTAPFVVGNLITAAMEIAGAALALALVHQWGRRLPVWLVLFPLWVATGLLAPVMLAAPLGFLAGTTAAPAADTPVDGLEGWVYGVVYAGFILQGIGLGAAFVLHVRARWGHIFRSQIGARIATDDDAHLDATALPGSSRVRATAVLVALVLMVVAVRLLWAFGGPTGLASEEPNGRSAAQRALDASTASLALAGLIGVVILVARRPEAIRAWLPLTAAWLGTGAMSCSGGYQLTLLLAPNTPFDTTGAGGFGLLIATQVIAGLLGASILRETLPSPSQMPRPSVLVH</sequence>
<accession>A0ABN2BZF8</accession>
<evidence type="ECO:0000313" key="3">
    <source>
        <dbReference type="Proteomes" id="UP001500363"/>
    </source>
</evidence>
<feature type="transmembrane region" description="Helical" evidence="1">
    <location>
        <begin position="223"/>
        <end position="244"/>
    </location>
</feature>
<organism evidence="2 3">
    <name type="scientific">Kribbella lupini</name>
    <dbReference type="NCBI Taxonomy" id="291602"/>
    <lineage>
        <taxon>Bacteria</taxon>
        <taxon>Bacillati</taxon>
        <taxon>Actinomycetota</taxon>
        <taxon>Actinomycetes</taxon>
        <taxon>Propionibacteriales</taxon>
        <taxon>Kribbellaceae</taxon>
        <taxon>Kribbella</taxon>
    </lineage>
</organism>
<feature type="transmembrane region" description="Helical" evidence="1">
    <location>
        <begin position="122"/>
        <end position="146"/>
    </location>
</feature>
<protein>
    <recommendedName>
        <fullName evidence="4">LigA protein</fullName>
    </recommendedName>
</protein>